<accession>A0A7D9HVK3</accession>
<keyword evidence="5 14" id="KW-0548">Nucleotidyltransferase</keyword>
<comment type="similarity">
    <text evidence="2 13">Belongs to the RNA polymerase beta chain family.</text>
</comment>
<comment type="function">
    <text evidence="14">DNA-dependent RNA polymerase catalyzes the transcription of DNA into RNA using the four ribonucleoside triphosphates as substrates.</text>
</comment>
<dbReference type="FunFam" id="3.90.1800.10:FF:000002">
    <property type="entry name" value="DNA-directed RNA polymerase subunit beta"/>
    <property type="match status" value="1"/>
</dbReference>
<dbReference type="GO" id="GO:0032549">
    <property type="term" value="F:ribonucleoside binding"/>
    <property type="evidence" value="ECO:0007669"/>
    <property type="project" value="InterPro"/>
</dbReference>
<dbReference type="FunFam" id="2.40.270.10:FF:000011">
    <property type="entry name" value="DNA-directed RNA polymerase subunit beta"/>
    <property type="match status" value="1"/>
</dbReference>
<dbReference type="Pfam" id="PF04560">
    <property type="entry name" value="RNA_pol_Rpb2_7"/>
    <property type="match status" value="1"/>
</dbReference>
<evidence type="ECO:0000256" key="2">
    <source>
        <dbReference type="ARBA" id="ARBA00006835"/>
    </source>
</evidence>
<dbReference type="InterPro" id="IPR007121">
    <property type="entry name" value="RNA_pol_bsu_CS"/>
</dbReference>
<comment type="caution">
    <text evidence="15">The sequence shown here is derived from an EMBL/GenBank/DDBJ whole genome shotgun (WGS) entry which is preliminary data.</text>
</comment>
<dbReference type="Pfam" id="PF04561">
    <property type="entry name" value="RNA_pol_Rpb2_2"/>
    <property type="match status" value="1"/>
</dbReference>
<dbReference type="GO" id="GO:0003899">
    <property type="term" value="F:DNA-directed RNA polymerase activity"/>
    <property type="evidence" value="ECO:0007669"/>
    <property type="project" value="UniProtKB-EC"/>
</dbReference>
<comment type="catalytic activity">
    <reaction evidence="12 14">
        <text>RNA(n) + a ribonucleoside 5'-triphosphate = RNA(n+1) + diphosphate</text>
        <dbReference type="Rhea" id="RHEA:21248"/>
        <dbReference type="Rhea" id="RHEA-COMP:14527"/>
        <dbReference type="Rhea" id="RHEA-COMP:17342"/>
        <dbReference type="ChEBI" id="CHEBI:33019"/>
        <dbReference type="ChEBI" id="CHEBI:61557"/>
        <dbReference type="ChEBI" id="CHEBI:140395"/>
        <dbReference type="EC" id="2.7.7.6"/>
    </reaction>
</comment>
<dbReference type="InterPro" id="IPR015712">
    <property type="entry name" value="DNA-dir_RNA_pol_su2"/>
</dbReference>
<dbReference type="Pfam" id="PF00562">
    <property type="entry name" value="RNA_pol_Rpb2_6"/>
    <property type="match status" value="1"/>
</dbReference>
<dbReference type="InterPro" id="IPR037034">
    <property type="entry name" value="RNA_pol_Rpb2_2_sf"/>
</dbReference>
<evidence type="ECO:0000256" key="10">
    <source>
        <dbReference type="ARBA" id="ARBA00023163"/>
    </source>
</evidence>
<keyword evidence="16" id="KW-1185">Reference proteome</keyword>
<organism evidence="15 16">
    <name type="scientific">Paramuricea clavata</name>
    <name type="common">Red gorgonian</name>
    <name type="synonym">Violescent sea-whip</name>
    <dbReference type="NCBI Taxonomy" id="317549"/>
    <lineage>
        <taxon>Eukaryota</taxon>
        <taxon>Metazoa</taxon>
        <taxon>Cnidaria</taxon>
        <taxon>Anthozoa</taxon>
        <taxon>Octocorallia</taxon>
        <taxon>Malacalcyonacea</taxon>
        <taxon>Plexauridae</taxon>
        <taxon>Paramuricea</taxon>
    </lineage>
</organism>
<dbReference type="InterPro" id="IPR037033">
    <property type="entry name" value="DNA-dir_RNAP_su2_hyb_sf"/>
</dbReference>
<dbReference type="PANTHER" id="PTHR20856">
    <property type="entry name" value="DNA-DIRECTED RNA POLYMERASE I SUBUNIT 2"/>
    <property type="match status" value="1"/>
</dbReference>
<dbReference type="InterPro" id="IPR007646">
    <property type="entry name" value="RNA_pol_Rpb2_4"/>
</dbReference>
<dbReference type="InterPro" id="IPR007645">
    <property type="entry name" value="RNA_pol_Rpb2_3"/>
</dbReference>
<evidence type="ECO:0000256" key="7">
    <source>
        <dbReference type="ARBA" id="ARBA00022771"/>
    </source>
</evidence>
<dbReference type="Gene3D" id="3.90.1800.10">
    <property type="entry name" value="RNA polymerase alpha subunit dimerisation domain"/>
    <property type="match status" value="1"/>
</dbReference>
<dbReference type="NCBIfam" id="NF007175">
    <property type="entry name" value="PRK09606.1"/>
    <property type="match status" value="1"/>
</dbReference>
<dbReference type="InterPro" id="IPR007642">
    <property type="entry name" value="RNA_pol_Rpb2_2"/>
</dbReference>
<dbReference type="GO" id="GO:0008270">
    <property type="term" value="F:zinc ion binding"/>
    <property type="evidence" value="ECO:0007669"/>
    <property type="project" value="UniProtKB-KW"/>
</dbReference>
<comment type="subcellular location">
    <subcellularLocation>
        <location evidence="1">Nucleus</location>
    </subcellularLocation>
</comment>
<evidence type="ECO:0000256" key="11">
    <source>
        <dbReference type="ARBA" id="ARBA00023242"/>
    </source>
</evidence>
<dbReference type="GO" id="GO:0031047">
    <property type="term" value="P:regulatory ncRNA-mediated gene silencing"/>
    <property type="evidence" value="ECO:0007669"/>
    <property type="project" value="UniProtKB-ARBA"/>
</dbReference>
<keyword evidence="10 14" id="KW-0804">Transcription</keyword>
<dbReference type="CDD" id="cd00653">
    <property type="entry name" value="RNA_pol_B_RPB2"/>
    <property type="match status" value="1"/>
</dbReference>
<reference evidence="15" key="1">
    <citation type="submission" date="2020-04" db="EMBL/GenBank/DDBJ databases">
        <authorList>
            <person name="Alioto T."/>
            <person name="Alioto T."/>
            <person name="Gomez Garrido J."/>
        </authorList>
    </citation>
    <scope>NUCLEOTIDE SEQUENCE</scope>
    <source>
        <strain evidence="15">A484AB</strain>
    </source>
</reference>
<dbReference type="Pfam" id="PF04566">
    <property type="entry name" value="RNA_pol_Rpb2_4"/>
    <property type="match status" value="1"/>
</dbReference>
<evidence type="ECO:0000256" key="12">
    <source>
        <dbReference type="ARBA" id="ARBA00048552"/>
    </source>
</evidence>
<dbReference type="FunFam" id="3.90.1110.10:FF:000002">
    <property type="entry name" value="DNA-directed RNA polymerase subunit beta"/>
    <property type="match status" value="1"/>
</dbReference>
<dbReference type="EMBL" id="CACRXK020001770">
    <property type="protein sequence ID" value="CAB3991003.1"/>
    <property type="molecule type" value="Genomic_DNA"/>
</dbReference>
<dbReference type="Gene3D" id="3.90.1070.20">
    <property type="match status" value="1"/>
</dbReference>
<evidence type="ECO:0000256" key="4">
    <source>
        <dbReference type="ARBA" id="ARBA00022679"/>
    </source>
</evidence>
<evidence type="ECO:0000313" key="15">
    <source>
        <dbReference type="EMBL" id="CAB3991003.1"/>
    </source>
</evidence>
<dbReference type="GO" id="GO:0003677">
    <property type="term" value="F:DNA binding"/>
    <property type="evidence" value="ECO:0007669"/>
    <property type="project" value="InterPro"/>
</dbReference>
<dbReference type="Gene3D" id="3.90.1110.10">
    <property type="entry name" value="RNA polymerase Rpb2, domain 2"/>
    <property type="match status" value="1"/>
</dbReference>
<keyword evidence="9" id="KW-0460">Magnesium</keyword>
<dbReference type="InterPro" id="IPR007641">
    <property type="entry name" value="RNA_pol_Rpb2_7"/>
</dbReference>
<proteinExistence type="inferred from homology"/>
<dbReference type="AlphaFoldDB" id="A0A7D9HVK3"/>
<dbReference type="Gene3D" id="2.40.270.10">
    <property type="entry name" value="DNA-directed RNA polymerase, subunit 2, domain 6"/>
    <property type="match status" value="1"/>
</dbReference>
<evidence type="ECO:0000256" key="14">
    <source>
        <dbReference type="RuleBase" id="RU363031"/>
    </source>
</evidence>
<name>A0A7D9HVK3_PARCT</name>
<keyword evidence="4 14" id="KW-0808">Transferase</keyword>
<keyword evidence="8" id="KW-0862">Zinc</keyword>
<evidence type="ECO:0000256" key="9">
    <source>
        <dbReference type="ARBA" id="ARBA00022842"/>
    </source>
</evidence>
<dbReference type="InterPro" id="IPR014724">
    <property type="entry name" value="RNA_pol_RPB2_OB-fold"/>
</dbReference>
<dbReference type="Pfam" id="PF04565">
    <property type="entry name" value="RNA_pol_Rpb2_3"/>
    <property type="match status" value="1"/>
</dbReference>
<sequence>MFDPDDDGTYGDDEGEEITPDLWQEACWIVISSYFEEKGLVRQQLDSFDEFIQMSVQRIVEDSPEIDLQAESQHMTSDMEEPPKYTLKFEQIYLSKPTHWEKDGAPTAMMPNEARLRNLTYSAPLYVDITKTMHKEGQEPQVQENGKTFIGKIPIMLRSTYCLLSNLTDRDLTELNECPLDPGGYFIINGSEKVLIAQEKMATNTVYVFSKKDSKYSYTAEIRSCIEHSSRPTSTMWVSMLARGSQGGKKSAIGQRIIATLPYIKQEIPVMIVFRALGFVADRDILEHIIYDFEDQEMMELVKPSLDEAFVVQEQNVALNFIGTRGARPGVTKERRIKYAREILQKEMLPHVGVSDFCETKKAYFLGYMVHRLLVASLGRRELDDRDHYGNKRLDLAGPLLAFLFRGLFRNLMKEVRLYAQKFIDKGKDFNLELAIKTKTITDGLKYSLATGNWGDQKKAHQTRAGVSQVLNRLTFASTLSHLRRLNSPIGREGKLARPRQLHNTHWGMICPAETPEGHAVGLVKNLALMAYISVGSQPSPILEFLEEWTMENLEEITPSAIHNATKIFVNGCWVGIHRDPDQLMSTLRKLRRQMDIVVSEVSMVRDFREKEIRIYTDAGRICRPLLIVENQKLLLKKQHIEMLKEREYNEYGWQDLVANGVVEYIDVNEEESVMVAMTPEDLIDKGVVYCSTYTHCEIHPSMILGVCASIIPFPDHNQSPRNTYQSAMGKQAMGVYITNFHVRMDTLAHVLYYPQKPLVTTRSMEYLRFRELPAGINAIVAIASYTGYNQEDSVIMNASGIDRGLYRSVFYRSYREQESKKGLESEELFERPTRDECQGMRNAIYDKLDDDGLIAPGTRVSGDDVIIGKTMTLPENDDEFQSSNRRFTKKDASTFLRASETGIVDQVLVTINQDGYKFTKVKVRSVRIPQIGDKFASRHGQKGTVGITYRQEDMPFTCEGITPDVIINPHAIPSRMTIGHLIECLQGKVSANKGEIGDATPFNDAVNVQKVSQLLAEYGYHLRGNEVLYNGFTGRKLNAQVFIGPTYYQRLKHMVDDKIHSRARGPIQILTRQPMEGRSRDGGLRFGEMERDCQISHGAAQFLNERLFECSDAYSCHVCDLCGLIAIANLRNNTYECRGCKNKTQISRIRIPYAAKLLYQELMSMSISPRMMTVEPVK</sequence>
<evidence type="ECO:0000256" key="1">
    <source>
        <dbReference type="ARBA" id="ARBA00004123"/>
    </source>
</evidence>
<dbReference type="PROSITE" id="PS01166">
    <property type="entry name" value="RNA_POL_BETA"/>
    <property type="match status" value="1"/>
</dbReference>
<protein>
    <recommendedName>
        <fullName evidence="14">DNA-directed RNA polymerase subunit beta</fullName>
        <ecNumber evidence="14">2.7.7.6</ecNumber>
    </recommendedName>
</protein>
<dbReference type="OrthoDB" id="5947723at2759"/>
<evidence type="ECO:0000256" key="6">
    <source>
        <dbReference type="ARBA" id="ARBA00022723"/>
    </source>
</evidence>
<gene>
    <name evidence="15" type="ORF">PACLA_8A084427</name>
</gene>
<dbReference type="FunFam" id="3.90.1070.20:FF:000001">
    <property type="entry name" value="DNA-directed RNA polymerase subunit beta"/>
    <property type="match status" value="1"/>
</dbReference>
<evidence type="ECO:0000313" key="16">
    <source>
        <dbReference type="Proteomes" id="UP001152795"/>
    </source>
</evidence>
<evidence type="ECO:0000256" key="3">
    <source>
        <dbReference type="ARBA" id="ARBA00022478"/>
    </source>
</evidence>
<dbReference type="Proteomes" id="UP001152795">
    <property type="component" value="Unassembled WGS sequence"/>
</dbReference>
<dbReference type="SUPFAM" id="SSF64484">
    <property type="entry name" value="beta and beta-prime subunits of DNA dependent RNA-polymerase"/>
    <property type="match status" value="1"/>
</dbReference>
<dbReference type="FunFam" id="2.40.50.150:FF:000002">
    <property type="entry name" value="DNA-directed RNA polymerase subunit beta"/>
    <property type="match status" value="1"/>
</dbReference>
<dbReference type="GO" id="GO:0006351">
    <property type="term" value="P:DNA-templated transcription"/>
    <property type="evidence" value="ECO:0007669"/>
    <property type="project" value="InterPro"/>
</dbReference>
<dbReference type="Pfam" id="PF04563">
    <property type="entry name" value="RNA_pol_Rpb2_1"/>
    <property type="match status" value="1"/>
</dbReference>
<keyword evidence="7" id="KW-0863">Zinc-finger</keyword>
<dbReference type="EC" id="2.7.7.6" evidence="14"/>
<dbReference type="InterPro" id="IPR007120">
    <property type="entry name" value="DNA-dir_RNAP_su2_dom"/>
</dbReference>
<evidence type="ECO:0000256" key="13">
    <source>
        <dbReference type="RuleBase" id="RU000434"/>
    </source>
</evidence>
<evidence type="ECO:0000256" key="5">
    <source>
        <dbReference type="ARBA" id="ARBA00022695"/>
    </source>
</evidence>
<dbReference type="GO" id="GO:0005665">
    <property type="term" value="C:RNA polymerase II, core complex"/>
    <property type="evidence" value="ECO:0007669"/>
    <property type="project" value="UniProtKB-ARBA"/>
</dbReference>
<dbReference type="Pfam" id="PF04567">
    <property type="entry name" value="RNA_pol_Rpb2_5"/>
    <property type="match status" value="1"/>
</dbReference>
<dbReference type="FunFam" id="3.90.1100.10:FF:000003">
    <property type="entry name" value="DNA-directed RNA polymerase subunit beta"/>
    <property type="match status" value="1"/>
</dbReference>
<keyword evidence="6" id="KW-0479">Metal-binding</keyword>
<keyword evidence="11" id="KW-0539">Nucleus</keyword>
<dbReference type="InterPro" id="IPR007647">
    <property type="entry name" value="RNA_pol_Rpb2_5"/>
</dbReference>
<dbReference type="InterPro" id="IPR007644">
    <property type="entry name" value="RNA_pol_bsu_protrusion"/>
</dbReference>
<dbReference type="Gene3D" id="2.40.50.150">
    <property type="match status" value="1"/>
</dbReference>
<keyword evidence="3 14" id="KW-0240">DNA-directed RNA polymerase</keyword>
<dbReference type="FunFam" id="3.90.1100.10:FF:000005">
    <property type="entry name" value="DNA-directed RNA polymerase subunit beta"/>
    <property type="match status" value="1"/>
</dbReference>
<evidence type="ECO:0000256" key="8">
    <source>
        <dbReference type="ARBA" id="ARBA00022833"/>
    </source>
</evidence>